<dbReference type="OrthoDB" id="1857804at2"/>
<evidence type="ECO:0008006" key="4">
    <source>
        <dbReference type="Google" id="ProtNLM"/>
    </source>
</evidence>
<evidence type="ECO:0000313" key="2">
    <source>
        <dbReference type="EMBL" id="PDX85982.1"/>
    </source>
</evidence>
<proteinExistence type="predicted"/>
<keyword evidence="1" id="KW-0732">Signal</keyword>
<feature type="chain" id="PRO_5038544133" description="DUF4163 domain-containing protein" evidence="1">
    <location>
        <begin position="28"/>
        <end position="519"/>
    </location>
</feature>
<dbReference type="AlphaFoldDB" id="A0A2A7B3X2"/>
<gene>
    <name evidence="2" type="ORF">CHR60_13295</name>
</gene>
<dbReference type="PROSITE" id="PS51257">
    <property type="entry name" value="PROKAR_LIPOPROTEIN"/>
    <property type="match status" value="1"/>
</dbReference>
<organism evidence="2 3">
    <name type="scientific">Faecalibacterium prausnitzii</name>
    <dbReference type="NCBI Taxonomy" id="853"/>
    <lineage>
        <taxon>Bacteria</taxon>
        <taxon>Bacillati</taxon>
        <taxon>Bacillota</taxon>
        <taxon>Clostridia</taxon>
        <taxon>Eubacteriales</taxon>
        <taxon>Oscillospiraceae</taxon>
        <taxon>Faecalibacterium</taxon>
    </lineage>
</organism>
<protein>
    <recommendedName>
        <fullName evidence="4">DUF4163 domain-containing protein</fullName>
    </recommendedName>
</protein>
<dbReference type="Proteomes" id="UP000220904">
    <property type="component" value="Unassembled WGS sequence"/>
</dbReference>
<name>A0A2A7B3X2_9FIRM</name>
<comment type="caution">
    <text evidence="2">The sequence shown here is derived from an EMBL/GenBank/DDBJ whole genome shotgun (WGS) entry which is preliminary data.</text>
</comment>
<dbReference type="RefSeq" id="WP_097793424.1">
    <property type="nucleotide sequence ID" value="NZ_NOUV01000019.1"/>
</dbReference>
<sequence length="519" mass="57279">MKHIPLRCIPAALLAAALLAGCGAKTAASARPAGSRELKSTPPDSMHTTAAITEQYTLEKVVQAENGGKVRLNIHLPRLESDSADAARINAELARCYENDVLDYADSPAVADPAVWDFSIEMNWEASWYDDCVSLVVSSSYGGTGAPFYDGWCFDFASGNQLTVTQMLQRMGADPVALEEALYRDVKRRDELDRQAAIERGLLPTGSLKEGNTAWWTSLDELPFSLDGKGNISFIVSRFSAAQGEYVDDKVILPLDAQPLPQDWEWQVLAEWMAVTAVTQGESYAPADRNESCTLRLEQTEITGTVNAVFIQEKYHSPQIQSAAETRTGELNAGAVTGWDGEKSQGWNLTCLSEDGRSRWTISRMEDGSLRMQSTGPKKGSEVWYVFQRTEAWDDIGYTAIPRRLWGTYRAGDEAAKGIRWMTFLPDGSCCMSVEWDGWSGILTGTAEGTQGRTEDGTELHFTLTDQNGKPCEFWAILLNDDGSPSGCSLKYRAGEVLLDRDTRPIYWKNDSPNRTLVP</sequence>
<feature type="signal peptide" evidence="1">
    <location>
        <begin position="1"/>
        <end position="27"/>
    </location>
</feature>
<evidence type="ECO:0000313" key="3">
    <source>
        <dbReference type="Proteomes" id="UP000220904"/>
    </source>
</evidence>
<accession>A0A2A7B3X2</accession>
<evidence type="ECO:0000256" key="1">
    <source>
        <dbReference type="SAM" id="SignalP"/>
    </source>
</evidence>
<dbReference type="EMBL" id="NOUV01000019">
    <property type="protein sequence ID" value="PDX85982.1"/>
    <property type="molecule type" value="Genomic_DNA"/>
</dbReference>
<reference evidence="2 3" key="1">
    <citation type="journal article" date="2017" name="Front. Microbiol.">
        <title>New Insights into the Diversity of the Genus Faecalibacterium.</title>
        <authorList>
            <person name="Benevides L."/>
            <person name="Burman S."/>
            <person name="Martin R."/>
            <person name="Robert V."/>
            <person name="Thomas M."/>
            <person name="Miquel S."/>
            <person name="Chain F."/>
            <person name="Sokol H."/>
            <person name="Bermudez-Humaran L.G."/>
            <person name="Morrison M."/>
            <person name="Langella P."/>
            <person name="Azevedo V.A."/>
            <person name="Chatel J.M."/>
            <person name="Soares S."/>
        </authorList>
    </citation>
    <scope>NUCLEOTIDE SEQUENCE [LARGE SCALE GENOMIC DNA]</scope>
    <source>
        <strain evidence="2 3">AHMP21</strain>
    </source>
</reference>